<sequence length="260" mass="28832">MFFVSDSVSGFIGLFLCFVGLSYKTPEESETNNLEEPLLNSSVARGENASTYENASFFSLLTFSWMNSVIAKGNKKALDLEDVPQLASIDSARGVYPVLLNKLESLSNGDNQITSFGLTKALLYIVRKEVVITGLLALVYSLSSFVGPYLIEAFVQYLNGQRDYKNQGFVLVAAFLVSKIIGCFTQRHWYFKLQQAGIRARSAIVAMIYQKGLTISGESKQGNSSGEIINFMAVDAERIGEYAWYMHDFWLVLVQVGVAL</sequence>
<evidence type="ECO:0000313" key="1">
    <source>
        <dbReference type="EMBL" id="KAI3755918.1"/>
    </source>
</evidence>
<gene>
    <name evidence="1" type="ORF">L1987_55727</name>
</gene>
<proteinExistence type="predicted"/>
<protein>
    <submittedName>
        <fullName evidence="1">Uncharacterized protein</fullName>
    </submittedName>
</protein>
<keyword evidence="2" id="KW-1185">Reference proteome</keyword>
<comment type="caution">
    <text evidence="1">The sequence shown here is derived from an EMBL/GenBank/DDBJ whole genome shotgun (WGS) entry which is preliminary data.</text>
</comment>
<name>A0ACB9EA79_9ASTR</name>
<reference evidence="2" key="1">
    <citation type="journal article" date="2022" name="Mol. Ecol. Resour.">
        <title>The genomes of chicory, endive, great burdock and yacon provide insights into Asteraceae palaeo-polyploidization history and plant inulin production.</title>
        <authorList>
            <person name="Fan W."/>
            <person name="Wang S."/>
            <person name="Wang H."/>
            <person name="Wang A."/>
            <person name="Jiang F."/>
            <person name="Liu H."/>
            <person name="Zhao H."/>
            <person name="Xu D."/>
            <person name="Zhang Y."/>
        </authorList>
    </citation>
    <scope>NUCLEOTIDE SEQUENCE [LARGE SCALE GENOMIC DNA]</scope>
    <source>
        <strain evidence="2">cv. Yunnan</strain>
    </source>
</reference>
<organism evidence="1 2">
    <name type="scientific">Smallanthus sonchifolius</name>
    <dbReference type="NCBI Taxonomy" id="185202"/>
    <lineage>
        <taxon>Eukaryota</taxon>
        <taxon>Viridiplantae</taxon>
        <taxon>Streptophyta</taxon>
        <taxon>Embryophyta</taxon>
        <taxon>Tracheophyta</taxon>
        <taxon>Spermatophyta</taxon>
        <taxon>Magnoliopsida</taxon>
        <taxon>eudicotyledons</taxon>
        <taxon>Gunneridae</taxon>
        <taxon>Pentapetalae</taxon>
        <taxon>asterids</taxon>
        <taxon>campanulids</taxon>
        <taxon>Asterales</taxon>
        <taxon>Asteraceae</taxon>
        <taxon>Asteroideae</taxon>
        <taxon>Heliantheae alliance</taxon>
        <taxon>Millerieae</taxon>
        <taxon>Smallanthus</taxon>
    </lineage>
</organism>
<dbReference type="Proteomes" id="UP001056120">
    <property type="component" value="Linkage Group LG18"/>
</dbReference>
<evidence type="ECO:0000313" key="2">
    <source>
        <dbReference type="Proteomes" id="UP001056120"/>
    </source>
</evidence>
<accession>A0ACB9EA79</accession>
<dbReference type="EMBL" id="CM042035">
    <property type="protein sequence ID" value="KAI3755918.1"/>
    <property type="molecule type" value="Genomic_DNA"/>
</dbReference>
<reference evidence="1 2" key="2">
    <citation type="journal article" date="2022" name="Mol. Ecol. Resour.">
        <title>The genomes of chicory, endive, great burdock and yacon provide insights into Asteraceae paleo-polyploidization history and plant inulin production.</title>
        <authorList>
            <person name="Fan W."/>
            <person name="Wang S."/>
            <person name="Wang H."/>
            <person name="Wang A."/>
            <person name="Jiang F."/>
            <person name="Liu H."/>
            <person name="Zhao H."/>
            <person name="Xu D."/>
            <person name="Zhang Y."/>
        </authorList>
    </citation>
    <scope>NUCLEOTIDE SEQUENCE [LARGE SCALE GENOMIC DNA]</scope>
    <source>
        <strain evidence="2">cv. Yunnan</strain>
        <tissue evidence="1">Leaves</tissue>
    </source>
</reference>